<evidence type="ECO:0000256" key="1">
    <source>
        <dbReference type="SAM" id="Coils"/>
    </source>
</evidence>
<dbReference type="InParanoid" id="A0A024GBT7"/>
<reference evidence="2 3" key="1">
    <citation type="submission" date="2012-05" db="EMBL/GenBank/DDBJ databases">
        <title>Recombination and specialization in a pathogen metapopulation.</title>
        <authorList>
            <person name="Gardiner A."/>
            <person name="Kemen E."/>
            <person name="Schultz-Larsen T."/>
            <person name="MacLean D."/>
            <person name="Van Oosterhout C."/>
            <person name="Jones J.D.G."/>
        </authorList>
    </citation>
    <scope>NUCLEOTIDE SEQUENCE [LARGE SCALE GENOMIC DNA]</scope>
    <source>
        <strain evidence="2 3">Ac Nc2</strain>
    </source>
</reference>
<evidence type="ECO:0000313" key="3">
    <source>
        <dbReference type="Proteomes" id="UP000053237"/>
    </source>
</evidence>
<comment type="caution">
    <text evidence="2">The sequence shown here is derived from an EMBL/GenBank/DDBJ whole genome shotgun (WGS) entry which is preliminary data.</text>
</comment>
<feature type="coiled-coil region" evidence="1">
    <location>
        <begin position="110"/>
        <end position="137"/>
    </location>
</feature>
<keyword evidence="1" id="KW-0175">Coiled coil</keyword>
<dbReference type="AlphaFoldDB" id="A0A024GBT7"/>
<sequence>MECDSSNGIDATIQQFRTLKLQSERQCEPILSHLSITSCTCTVPSPSSNAKCTSEQVESYRQCAQHSQDEGDARCRQHFDAMQKEVVALQNALMLERHQNRVLRAAVCEKTMLEEQIKEQNIMIASLQEQVRQARLSSYRLQLMLQQSERGFAQNQAFPPPPPDIF</sequence>
<dbReference type="OrthoDB" id="159835at2759"/>
<gene>
    <name evidence="2" type="ORF">BN9_049180</name>
</gene>
<proteinExistence type="predicted"/>
<evidence type="ECO:0000313" key="2">
    <source>
        <dbReference type="EMBL" id="CCI44134.1"/>
    </source>
</evidence>
<protein>
    <submittedName>
        <fullName evidence="2">Uncharacterized protein</fullName>
    </submittedName>
</protein>
<accession>A0A024GBT7</accession>
<organism evidence="2 3">
    <name type="scientific">Albugo candida</name>
    <dbReference type="NCBI Taxonomy" id="65357"/>
    <lineage>
        <taxon>Eukaryota</taxon>
        <taxon>Sar</taxon>
        <taxon>Stramenopiles</taxon>
        <taxon>Oomycota</taxon>
        <taxon>Peronosporomycetes</taxon>
        <taxon>Albuginales</taxon>
        <taxon>Albuginaceae</taxon>
        <taxon>Albugo</taxon>
    </lineage>
</organism>
<keyword evidence="3" id="KW-1185">Reference proteome</keyword>
<dbReference type="Proteomes" id="UP000053237">
    <property type="component" value="Unassembled WGS sequence"/>
</dbReference>
<dbReference type="EMBL" id="CAIX01000062">
    <property type="protein sequence ID" value="CCI44134.1"/>
    <property type="molecule type" value="Genomic_DNA"/>
</dbReference>
<name>A0A024GBT7_9STRA</name>